<evidence type="ECO:0000313" key="2">
    <source>
        <dbReference type="Proteomes" id="UP000219338"/>
    </source>
</evidence>
<gene>
    <name evidence="1" type="ORF">ARMOST_14908</name>
</gene>
<evidence type="ECO:0000313" key="1">
    <source>
        <dbReference type="EMBL" id="SJL11504.1"/>
    </source>
</evidence>
<dbReference type="AlphaFoldDB" id="A0A284RRW7"/>
<dbReference type="OrthoDB" id="3006153at2759"/>
<proteinExistence type="predicted"/>
<protein>
    <submittedName>
        <fullName evidence="1">Uncharacterized protein</fullName>
    </submittedName>
</protein>
<name>A0A284RRW7_ARMOS</name>
<reference evidence="2" key="1">
    <citation type="journal article" date="2017" name="Nat. Ecol. Evol.">
        <title>Genome expansion and lineage-specific genetic innovations in the forest pathogenic fungi Armillaria.</title>
        <authorList>
            <person name="Sipos G."/>
            <person name="Prasanna A.N."/>
            <person name="Walter M.C."/>
            <person name="O'Connor E."/>
            <person name="Balint B."/>
            <person name="Krizsan K."/>
            <person name="Kiss B."/>
            <person name="Hess J."/>
            <person name="Varga T."/>
            <person name="Slot J."/>
            <person name="Riley R."/>
            <person name="Boka B."/>
            <person name="Rigling D."/>
            <person name="Barry K."/>
            <person name="Lee J."/>
            <person name="Mihaltcheva S."/>
            <person name="LaButti K."/>
            <person name="Lipzen A."/>
            <person name="Waldron R."/>
            <person name="Moloney N.M."/>
            <person name="Sperisen C."/>
            <person name="Kredics L."/>
            <person name="Vagvoelgyi C."/>
            <person name="Patrignani A."/>
            <person name="Fitzpatrick D."/>
            <person name="Nagy I."/>
            <person name="Doyle S."/>
            <person name="Anderson J.B."/>
            <person name="Grigoriev I.V."/>
            <person name="Gueldener U."/>
            <person name="Muensterkoetter M."/>
            <person name="Nagy L.G."/>
        </authorList>
    </citation>
    <scope>NUCLEOTIDE SEQUENCE [LARGE SCALE GENOMIC DNA]</scope>
    <source>
        <strain evidence="2">C18/9</strain>
    </source>
</reference>
<keyword evidence="2" id="KW-1185">Reference proteome</keyword>
<sequence>MSVLLSSSSELTAWRTRAQSYPSPDTYSPIRANLALVVLRNSQVEHFGFTLAVFKDKVAIDANGNVLVLSEEDYNSMMALANQALKLPDTGSFRNTWRIEHPVTEKPIDRLLVAVGTDMKEVSVQGYDKEKKTLKNPVGDITELPSVLGDLMEAVVKGREGYTFQRNRVDPESVQKVKSILGEA</sequence>
<dbReference type="OMA" id="GSFRNTW"/>
<organism evidence="1 2">
    <name type="scientific">Armillaria ostoyae</name>
    <name type="common">Armillaria root rot fungus</name>
    <dbReference type="NCBI Taxonomy" id="47428"/>
    <lineage>
        <taxon>Eukaryota</taxon>
        <taxon>Fungi</taxon>
        <taxon>Dikarya</taxon>
        <taxon>Basidiomycota</taxon>
        <taxon>Agaricomycotina</taxon>
        <taxon>Agaricomycetes</taxon>
        <taxon>Agaricomycetidae</taxon>
        <taxon>Agaricales</taxon>
        <taxon>Marasmiineae</taxon>
        <taxon>Physalacriaceae</taxon>
        <taxon>Armillaria</taxon>
    </lineage>
</organism>
<accession>A0A284RRW7</accession>
<dbReference type="Proteomes" id="UP000219338">
    <property type="component" value="Unassembled WGS sequence"/>
</dbReference>
<dbReference type="EMBL" id="FUEG01000014">
    <property type="protein sequence ID" value="SJL11504.1"/>
    <property type="molecule type" value="Genomic_DNA"/>
</dbReference>